<dbReference type="Proteomes" id="UP000054272">
    <property type="component" value="Unassembled WGS sequence"/>
</dbReference>
<dbReference type="EMBL" id="KN848818">
    <property type="protein sequence ID" value="KIR76129.1"/>
    <property type="molecule type" value="Genomic_DNA"/>
</dbReference>
<gene>
    <name evidence="1" type="ORF">I306_06899</name>
</gene>
<evidence type="ECO:0000313" key="2">
    <source>
        <dbReference type="Proteomes" id="UP000054272"/>
    </source>
</evidence>
<reference evidence="1 2" key="1">
    <citation type="submission" date="2015-01" db="EMBL/GenBank/DDBJ databases">
        <title>The Genome Sequence of Cryptococcus gattii EJB2.</title>
        <authorList>
            <consortium name="The Broad Institute Genomics Platform"/>
            <person name="Cuomo C."/>
            <person name="Litvintseva A."/>
            <person name="Chen Y."/>
            <person name="Heitman J."/>
            <person name="Sun S."/>
            <person name="Springer D."/>
            <person name="Dromer F."/>
            <person name="Young S."/>
            <person name="Zeng Q."/>
            <person name="Gargeya S."/>
            <person name="Abouelleil A."/>
            <person name="Alvarado L."/>
            <person name="Chapman S.B."/>
            <person name="Gainer-Dewar J."/>
            <person name="Goldberg J."/>
            <person name="Griggs A."/>
            <person name="Gujja S."/>
            <person name="Hansen M."/>
            <person name="Howarth C."/>
            <person name="Imamovic A."/>
            <person name="Larimer J."/>
            <person name="Murphy C."/>
            <person name="Naylor J."/>
            <person name="Pearson M."/>
            <person name="Priest M."/>
            <person name="Roberts A."/>
            <person name="Saif S."/>
            <person name="Shea T."/>
            <person name="Sykes S."/>
            <person name="Wortman J."/>
            <person name="Nusbaum C."/>
            <person name="Birren B."/>
        </authorList>
    </citation>
    <scope>NUCLEOTIDE SEQUENCE [LARGE SCALE GENOMIC DNA]</scope>
    <source>
        <strain evidence="1 2">EJB2</strain>
    </source>
</reference>
<name>A0ABR5BKE7_9TREE</name>
<sequence length="50" mass="5886">MVDPETRRGIAVFFLPEEKKIVSWARIHEEQKLVHTWLGRKRDLKVGPST</sequence>
<protein>
    <submittedName>
        <fullName evidence="1">Uncharacterized protein</fullName>
    </submittedName>
</protein>
<organism evidence="1 2">
    <name type="scientific">Cryptococcus gattii EJB2</name>
    <dbReference type="NCBI Taxonomy" id="1296103"/>
    <lineage>
        <taxon>Eukaryota</taxon>
        <taxon>Fungi</taxon>
        <taxon>Dikarya</taxon>
        <taxon>Basidiomycota</taxon>
        <taxon>Agaricomycotina</taxon>
        <taxon>Tremellomycetes</taxon>
        <taxon>Tremellales</taxon>
        <taxon>Cryptococcaceae</taxon>
        <taxon>Cryptococcus</taxon>
        <taxon>Cryptococcus gattii species complex</taxon>
    </lineage>
</organism>
<accession>A0ABR5BKE7</accession>
<keyword evidence="2" id="KW-1185">Reference proteome</keyword>
<proteinExistence type="predicted"/>
<evidence type="ECO:0000313" key="1">
    <source>
        <dbReference type="EMBL" id="KIR76129.1"/>
    </source>
</evidence>